<evidence type="ECO:0000256" key="9">
    <source>
        <dbReference type="SAM" id="MobiDB-lite"/>
    </source>
</evidence>
<dbReference type="Proteomes" id="UP000027466">
    <property type="component" value="Unassembled WGS sequence"/>
</dbReference>
<evidence type="ECO:0000256" key="8">
    <source>
        <dbReference type="ARBA" id="ARBA00049067"/>
    </source>
</evidence>
<evidence type="ECO:0000256" key="5">
    <source>
        <dbReference type="ARBA" id="ARBA00022741"/>
    </source>
</evidence>
<organism evidence="11 12">
    <name type="scientific">Caballeronia glathei</name>
    <dbReference type="NCBI Taxonomy" id="60547"/>
    <lineage>
        <taxon>Bacteria</taxon>
        <taxon>Pseudomonadati</taxon>
        <taxon>Pseudomonadota</taxon>
        <taxon>Betaproteobacteria</taxon>
        <taxon>Burkholderiales</taxon>
        <taxon>Burkholderiaceae</taxon>
        <taxon>Caballeronia</taxon>
    </lineage>
</organism>
<evidence type="ECO:0000256" key="6">
    <source>
        <dbReference type="ARBA" id="ARBA00022840"/>
    </source>
</evidence>
<keyword evidence="12" id="KW-1185">Reference proteome</keyword>
<keyword evidence="4" id="KW-0808">Transferase</keyword>
<dbReference type="InterPro" id="IPR011009">
    <property type="entry name" value="Kinase-like_dom_sf"/>
</dbReference>
<comment type="catalytic activity">
    <reaction evidence="8">
        <text>D-maltose + ATP = alpha-maltose 1-phosphate + ADP + H(+)</text>
        <dbReference type="Rhea" id="RHEA:31915"/>
        <dbReference type="ChEBI" id="CHEBI:15378"/>
        <dbReference type="ChEBI" id="CHEBI:17306"/>
        <dbReference type="ChEBI" id="CHEBI:30616"/>
        <dbReference type="ChEBI" id="CHEBI:63576"/>
        <dbReference type="ChEBI" id="CHEBI:456216"/>
        <dbReference type="EC" id="2.7.1.175"/>
    </reaction>
</comment>
<comment type="caution">
    <text evidence="11">The sequence shown here is derived from an EMBL/GenBank/DDBJ whole genome shotgun (WGS) entry which is preliminary data.</text>
</comment>
<evidence type="ECO:0000256" key="3">
    <source>
        <dbReference type="ARBA" id="ARBA00013882"/>
    </source>
</evidence>
<dbReference type="Pfam" id="PF18085">
    <property type="entry name" value="Mak_N_cap"/>
    <property type="match status" value="1"/>
</dbReference>
<dbReference type="SUPFAM" id="SSF56112">
    <property type="entry name" value="Protein kinase-like (PK-like)"/>
    <property type="match status" value="1"/>
</dbReference>
<proteinExistence type="inferred from homology"/>
<evidence type="ECO:0000313" key="12">
    <source>
        <dbReference type="Proteomes" id="UP000027466"/>
    </source>
</evidence>
<feature type="domain" description="Maltokinase N-terminal cap" evidence="10">
    <location>
        <begin position="52"/>
        <end position="136"/>
    </location>
</feature>
<accession>A0A069PAH6</accession>
<dbReference type="GO" id="GO:0016740">
    <property type="term" value="F:transferase activity"/>
    <property type="evidence" value="ECO:0007669"/>
    <property type="project" value="UniProtKB-KW"/>
</dbReference>
<feature type="region of interest" description="Disordered" evidence="9">
    <location>
        <begin position="1"/>
        <end position="27"/>
    </location>
</feature>
<dbReference type="InterPro" id="IPR040999">
    <property type="entry name" value="Mak_N_cap"/>
</dbReference>
<gene>
    <name evidence="11" type="ORF">BG61_10210</name>
</gene>
<keyword evidence="5" id="KW-0547">Nucleotide-binding</keyword>
<protein>
    <recommendedName>
        <fullName evidence="3">Maltokinase</fullName>
        <ecNumber evidence="2">2.7.1.175</ecNumber>
    </recommendedName>
    <alternativeName>
        <fullName evidence="7">Maltose-1-phosphate synthase</fullName>
    </alternativeName>
</protein>
<dbReference type="EC" id="2.7.1.175" evidence="2"/>
<name>A0A069PAH6_9BURK</name>
<evidence type="ECO:0000259" key="10">
    <source>
        <dbReference type="Pfam" id="PF18085"/>
    </source>
</evidence>
<evidence type="ECO:0000313" key="11">
    <source>
        <dbReference type="EMBL" id="KDR37643.1"/>
    </source>
</evidence>
<comment type="similarity">
    <text evidence="1">Belongs to the aminoglycoside phosphotransferase family.</text>
</comment>
<dbReference type="Gene3D" id="3.90.1200.10">
    <property type="match status" value="1"/>
</dbReference>
<evidence type="ECO:0000256" key="7">
    <source>
        <dbReference type="ARBA" id="ARBA00031251"/>
    </source>
</evidence>
<evidence type="ECO:0000256" key="1">
    <source>
        <dbReference type="ARBA" id="ARBA00006219"/>
    </source>
</evidence>
<dbReference type="InterPro" id="IPR012811">
    <property type="entry name" value="TreS_maltokin_C_dom"/>
</dbReference>
<dbReference type="EMBL" id="JFHC01000176">
    <property type="protein sequence ID" value="KDR37643.1"/>
    <property type="molecule type" value="Genomic_DNA"/>
</dbReference>
<sequence length="554" mass="60418">MGKDESGDTRAGQLDAEPAQGSFSGHAPLAARASCPTHEQISSLDPSVLQAYLGRRRWFASKDQELGVVRVAAYACVHEAGFAFAEVEVGSPKGVERYFLPLAVVSDVDEIPEATRDMAVARIKRQNEDAHLIDAFAIPGFARGVLAMLKDRTVLTTENLGEFRFAPTDHIDAADFTEGTRPRIRWLSAEQSNSSLVIDEKVVLKLVRRLIGGIHPEAEMTRYLTARGYANAGPLFGEVVRLDSDGVQHTLCILQGFIPNEGDAWDCALRWLRRAMQDAPSVGSAPGRRDPDNDAQNSIDGYRELAAILGRRLGELHIVLASPTGEDAFSPRMATADEVHSWTNGAVDLISTALDILAGRLDTLNDADRARAQSLLERRPVVLAHTQTLVSEDAHALCFRIHGDFHLGQVLIAQGDAYLIDFEGEPARPLKERRKKASPLRDVAGLLRSLRYASATVLAERGSQPERAGNSTAELVEDFYSQAEAAFLSAYRHALGIAHLKVTGDEGTFEALLQLFLLEKAAYEVCYEAANRPSWIGVPLRGLSELAEQGLAKP</sequence>
<reference evidence="11 12" key="1">
    <citation type="submission" date="2014-03" db="EMBL/GenBank/DDBJ databases">
        <title>Draft Genome Sequences of Four Burkholderia Strains.</title>
        <authorList>
            <person name="Liu X.Y."/>
            <person name="Li C.X."/>
            <person name="Xu J.H."/>
        </authorList>
    </citation>
    <scope>NUCLEOTIDE SEQUENCE [LARGE SCALE GENOMIC DNA]</scope>
    <source>
        <strain evidence="11 12">DSM 50014</strain>
    </source>
</reference>
<dbReference type="NCBIfam" id="TIGR02457">
    <property type="entry name" value="TreS_Cterm"/>
    <property type="match status" value="1"/>
</dbReference>
<keyword evidence="6" id="KW-0067">ATP-binding</keyword>
<evidence type="ECO:0000256" key="2">
    <source>
        <dbReference type="ARBA" id="ARBA00011962"/>
    </source>
</evidence>
<evidence type="ECO:0000256" key="4">
    <source>
        <dbReference type="ARBA" id="ARBA00022679"/>
    </source>
</evidence>
<dbReference type="AlphaFoldDB" id="A0A069PAH6"/>
<dbReference type="GO" id="GO:0005524">
    <property type="term" value="F:ATP binding"/>
    <property type="evidence" value="ECO:0007669"/>
    <property type="project" value="UniProtKB-KW"/>
</dbReference>